<organism evidence="1 2">
    <name type="scientific">Dorea hominis</name>
    <dbReference type="NCBI Taxonomy" id="2763040"/>
    <lineage>
        <taxon>Bacteria</taxon>
        <taxon>Bacillati</taxon>
        <taxon>Bacillota</taxon>
        <taxon>Clostridia</taxon>
        <taxon>Lachnospirales</taxon>
        <taxon>Lachnospiraceae</taxon>
        <taxon>Dorea</taxon>
    </lineage>
</organism>
<dbReference type="RefSeq" id="WP_186855904.1">
    <property type="nucleotide sequence ID" value="NZ_JACOOY010000010.1"/>
</dbReference>
<evidence type="ECO:0000313" key="2">
    <source>
        <dbReference type="Proteomes" id="UP000647235"/>
    </source>
</evidence>
<comment type="caution">
    <text evidence="1">The sequence shown here is derived from an EMBL/GenBank/DDBJ whole genome shotgun (WGS) entry which is preliminary data.</text>
</comment>
<reference evidence="1 2" key="1">
    <citation type="submission" date="2020-08" db="EMBL/GenBank/DDBJ databases">
        <title>Genome public.</title>
        <authorList>
            <person name="Liu C."/>
            <person name="Sun Q."/>
        </authorList>
    </citation>
    <scope>NUCLEOTIDE SEQUENCE [LARGE SCALE GENOMIC DNA]</scope>
    <source>
        <strain evidence="1 2">NSJ-36</strain>
    </source>
</reference>
<accession>A0ABR7EVW8</accession>
<evidence type="ECO:0008006" key="3">
    <source>
        <dbReference type="Google" id="ProtNLM"/>
    </source>
</evidence>
<evidence type="ECO:0000313" key="1">
    <source>
        <dbReference type="EMBL" id="MBC5665413.1"/>
    </source>
</evidence>
<keyword evidence="2" id="KW-1185">Reference proteome</keyword>
<sequence>MSVYGKFESAEKKYKDIIDLPHPTSRKHPRMSLEARAAQFAPFAALTGHKEELQEEHRLTKDKIIQDEEYREELDYVFGHICHREGKAFIQCKYFVADKVKDGGDYKIATGIFKRIDSETNHLVLKDGMEIPLGDIVELEEIEDPTLDNV</sequence>
<name>A0ABR7EVW8_9FIRM</name>
<gene>
    <name evidence="1" type="ORF">H8S07_09000</name>
</gene>
<dbReference type="Proteomes" id="UP000647235">
    <property type="component" value="Unassembled WGS sequence"/>
</dbReference>
<proteinExistence type="predicted"/>
<dbReference type="EMBL" id="JACOOY010000010">
    <property type="protein sequence ID" value="MBC5665413.1"/>
    <property type="molecule type" value="Genomic_DNA"/>
</dbReference>
<protein>
    <recommendedName>
        <fullName evidence="3">YolD-like family protein</fullName>
    </recommendedName>
</protein>